<proteinExistence type="predicted"/>
<reference evidence="2" key="1">
    <citation type="submission" date="2020-02" db="EMBL/GenBank/DDBJ databases">
        <authorList>
            <person name="Palmer J.M."/>
        </authorList>
    </citation>
    <scope>NUCLEOTIDE SEQUENCE</scope>
    <source>
        <strain evidence="2">EPUS1.4</strain>
        <tissue evidence="2">Thallus</tissue>
    </source>
</reference>
<feature type="region of interest" description="Disordered" evidence="1">
    <location>
        <begin position="1"/>
        <end position="22"/>
    </location>
</feature>
<accession>A0A8H7E1I8</accession>
<dbReference type="AlphaFoldDB" id="A0A8H7E1I8"/>
<dbReference type="EMBL" id="JAACFV010000112">
    <property type="protein sequence ID" value="KAF7505345.1"/>
    <property type="molecule type" value="Genomic_DNA"/>
</dbReference>
<dbReference type="Proteomes" id="UP000606974">
    <property type="component" value="Unassembled WGS sequence"/>
</dbReference>
<keyword evidence="3" id="KW-1185">Reference proteome</keyword>
<gene>
    <name evidence="2" type="ORF">GJ744_001048</name>
</gene>
<sequence>MRQATGQALEKGQATGQALEKGQATGQALDKGQAIGQAQYTLLYLLRGSVGIQQIPLQCTGRWNHTFGRVAKLTPRIYYVGSGDEWITFNRSWGAFSDRRKVWVFQLCADLIP</sequence>
<comment type="caution">
    <text evidence="2">The sequence shown here is derived from an EMBL/GenBank/DDBJ whole genome shotgun (WGS) entry which is preliminary data.</text>
</comment>
<protein>
    <submittedName>
        <fullName evidence="2">Uncharacterized protein</fullName>
    </submittedName>
</protein>
<evidence type="ECO:0000256" key="1">
    <source>
        <dbReference type="SAM" id="MobiDB-lite"/>
    </source>
</evidence>
<evidence type="ECO:0000313" key="3">
    <source>
        <dbReference type="Proteomes" id="UP000606974"/>
    </source>
</evidence>
<evidence type="ECO:0000313" key="2">
    <source>
        <dbReference type="EMBL" id="KAF7505345.1"/>
    </source>
</evidence>
<name>A0A8H7E1I8_9EURO</name>
<organism evidence="2 3">
    <name type="scientific">Endocarpon pusillum</name>
    <dbReference type="NCBI Taxonomy" id="364733"/>
    <lineage>
        <taxon>Eukaryota</taxon>
        <taxon>Fungi</taxon>
        <taxon>Dikarya</taxon>
        <taxon>Ascomycota</taxon>
        <taxon>Pezizomycotina</taxon>
        <taxon>Eurotiomycetes</taxon>
        <taxon>Chaetothyriomycetidae</taxon>
        <taxon>Verrucariales</taxon>
        <taxon>Verrucariaceae</taxon>
        <taxon>Endocarpon</taxon>
    </lineage>
</organism>